<feature type="domain" description="Porin" evidence="1">
    <location>
        <begin position="22"/>
        <end position="359"/>
    </location>
</feature>
<dbReference type="InterPro" id="IPR023614">
    <property type="entry name" value="Porin_dom_sf"/>
</dbReference>
<accession>A0A3B0X6K7</accession>
<evidence type="ECO:0000259" key="1">
    <source>
        <dbReference type="Pfam" id="PF13609"/>
    </source>
</evidence>
<dbReference type="GO" id="GO:0016020">
    <property type="term" value="C:membrane"/>
    <property type="evidence" value="ECO:0007669"/>
    <property type="project" value="InterPro"/>
</dbReference>
<dbReference type="Pfam" id="PF13609">
    <property type="entry name" value="Porin_4"/>
    <property type="match status" value="1"/>
</dbReference>
<reference evidence="2" key="1">
    <citation type="submission" date="2018-06" db="EMBL/GenBank/DDBJ databases">
        <authorList>
            <person name="Zhirakovskaya E."/>
        </authorList>
    </citation>
    <scope>NUCLEOTIDE SEQUENCE</scope>
</reference>
<protein>
    <recommendedName>
        <fullName evidence="1">Porin domain-containing protein</fullName>
    </recommendedName>
</protein>
<dbReference type="EMBL" id="UOFG01000115">
    <property type="protein sequence ID" value="VAW60230.1"/>
    <property type="molecule type" value="Genomic_DNA"/>
</dbReference>
<gene>
    <name evidence="2" type="ORF">MNBD_GAMMA11-2760</name>
</gene>
<dbReference type="GO" id="GO:0015288">
    <property type="term" value="F:porin activity"/>
    <property type="evidence" value="ECO:0007669"/>
    <property type="project" value="InterPro"/>
</dbReference>
<name>A0A3B0X6K7_9ZZZZ</name>
<proteinExistence type="predicted"/>
<evidence type="ECO:0000313" key="2">
    <source>
        <dbReference type="EMBL" id="VAW60230.1"/>
    </source>
</evidence>
<dbReference type="SUPFAM" id="SSF56935">
    <property type="entry name" value="Porins"/>
    <property type="match status" value="1"/>
</dbReference>
<sequence length="398" mass="43379">MKKAFIYSTLLGSTIMAHPVEAIELDGFLTAGFAVHNQSQADGSKVTYLDEITDDVTFLQDSKFGLQITADIAEDMQVVAQILASAVDENYSMDIEWAYLDYVAGESTNIRAGRIKQPVFLISDYLEVGYAYPWIRPPAEAYSNMPVDSIIGVQLLYQANIGGMTLGVQPYFGSNSEDVPGVNSVEFFADNYFGMALRLENRSFTFQLSSFQTDVSTIDSAGGILNSEGSAVLSVASLSWDIANFVGYTEYTIRDIKADQNTLTPGSGFNATPFDALFSDQDGYYVTLGYRIGKYLPHVTFATIDSDPAGPYGCVDTTDATTCGPSQGARQDSITIGLRYELNETAALKIEFQQIELENNVGNYGLFQPFSLNDPLNSPSALLEDKTSLLSVAVDVIF</sequence>
<dbReference type="InterPro" id="IPR033900">
    <property type="entry name" value="Gram_neg_porin_domain"/>
</dbReference>
<dbReference type="AlphaFoldDB" id="A0A3B0X6K7"/>
<organism evidence="2">
    <name type="scientific">hydrothermal vent metagenome</name>
    <dbReference type="NCBI Taxonomy" id="652676"/>
    <lineage>
        <taxon>unclassified sequences</taxon>
        <taxon>metagenomes</taxon>
        <taxon>ecological metagenomes</taxon>
    </lineage>
</organism>
<dbReference type="Gene3D" id="2.40.160.10">
    <property type="entry name" value="Porin"/>
    <property type="match status" value="1"/>
</dbReference>